<dbReference type="OrthoDB" id="6436352at2759"/>
<gene>
    <name evidence="1" type="primary">X975_22117</name>
    <name evidence="1" type="ORF">NPIL_161701</name>
</gene>
<dbReference type="PANTHER" id="PTHR47331:SF5">
    <property type="entry name" value="RIBONUCLEASE H"/>
    <property type="match status" value="1"/>
</dbReference>
<dbReference type="Proteomes" id="UP000887013">
    <property type="component" value="Unassembled WGS sequence"/>
</dbReference>
<protein>
    <submittedName>
        <fullName evidence="1">DUF1758 domain-containing protein</fullName>
    </submittedName>
</protein>
<evidence type="ECO:0000313" key="2">
    <source>
        <dbReference type="Proteomes" id="UP000887013"/>
    </source>
</evidence>
<dbReference type="AlphaFoldDB" id="A0A8X6MCQ3"/>
<comment type="caution">
    <text evidence="1">The sequence shown here is derived from an EMBL/GenBank/DDBJ whole genome shotgun (WGS) entry which is preliminary data.</text>
</comment>
<name>A0A8X6MCQ3_NEPPI</name>
<keyword evidence="2" id="KW-1185">Reference proteome</keyword>
<dbReference type="EMBL" id="BMAW01043836">
    <property type="protein sequence ID" value="GFS41397.1"/>
    <property type="molecule type" value="Genomic_DNA"/>
</dbReference>
<sequence length="260" mass="30958">MNTFQSSEKLNSSDSSRRINLQPIPLPVFTRRLDEFNSFKSQFIILIHDNKELTDSEKLFYLRGSLKGESKTIETPDDSYSSLFQALEKRYENKRMLVDFHIKSILNLPTVKHESAKDLRYFLDCLNKNLRSLKILNFERDKLSKVLFLNIILEKLNRESRKQYELTLKDNEVPDFDEFLNWLERRNQILNSINSNVVVKLNQETPKSFFVKNNKPTKNYRVCNLIHPIYHCEKFKEMTLADRLEIVKRFKLFIPALTRT</sequence>
<organism evidence="1 2">
    <name type="scientific">Nephila pilipes</name>
    <name type="common">Giant wood spider</name>
    <name type="synonym">Nephila maculata</name>
    <dbReference type="NCBI Taxonomy" id="299642"/>
    <lineage>
        <taxon>Eukaryota</taxon>
        <taxon>Metazoa</taxon>
        <taxon>Ecdysozoa</taxon>
        <taxon>Arthropoda</taxon>
        <taxon>Chelicerata</taxon>
        <taxon>Arachnida</taxon>
        <taxon>Araneae</taxon>
        <taxon>Araneomorphae</taxon>
        <taxon>Entelegynae</taxon>
        <taxon>Araneoidea</taxon>
        <taxon>Nephilidae</taxon>
        <taxon>Nephila</taxon>
    </lineage>
</organism>
<dbReference type="Pfam" id="PF03564">
    <property type="entry name" value="DUF1759"/>
    <property type="match status" value="1"/>
</dbReference>
<dbReference type="InterPro" id="IPR005312">
    <property type="entry name" value="DUF1759"/>
</dbReference>
<evidence type="ECO:0000313" key="1">
    <source>
        <dbReference type="EMBL" id="GFS41397.1"/>
    </source>
</evidence>
<accession>A0A8X6MCQ3</accession>
<dbReference type="PANTHER" id="PTHR47331">
    <property type="entry name" value="PHD-TYPE DOMAIN-CONTAINING PROTEIN"/>
    <property type="match status" value="1"/>
</dbReference>
<reference evidence="1" key="1">
    <citation type="submission" date="2020-08" db="EMBL/GenBank/DDBJ databases">
        <title>Multicomponent nature underlies the extraordinary mechanical properties of spider dragline silk.</title>
        <authorList>
            <person name="Kono N."/>
            <person name="Nakamura H."/>
            <person name="Mori M."/>
            <person name="Yoshida Y."/>
            <person name="Ohtoshi R."/>
            <person name="Malay A.D."/>
            <person name="Moran D.A.P."/>
            <person name="Tomita M."/>
            <person name="Numata K."/>
            <person name="Arakawa K."/>
        </authorList>
    </citation>
    <scope>NUCLEOTIDE SEQUENCE</scope>
</reference>
<proteinExistence type="predicted"/>